<dbReference type="AlphaFoldDB" id="A0A1E3A0U9"/>
<dbReference type="Proteomes" id="UP000094067">
    <property type="component" value="Unassembled WGS sequence"/>
</dbReference>
<gene>
    <name evidence="1" type="ORF">BEI61_05532</name>
</gene>
<sequence length="193" mass="22773">MAQKDRYKELLKQYPDEVSKEQLWKICHISKKTARYLLQTGLIPCVQSGKKTRNYTIKMKDIIYYLKHREIYPEKYKLPAGSYNGTYVPKPKLPETVTASELQSYYRELFEKYPDVVTTRQASEMTGSSISCIVKWIRAGKVKAFPKCNTFIIPKCCLIEYMVSYDYRNRRCKSKKQFEDIGGFLAWQQEKLL</sequence>
<name>A0A1E3A0U9_9FIRM</name>
<accession>A0A1E3A0U9</accession>
<organism evidence="1 2">
    <name type="scientific">Eisenbergiella tayi</name>
    <dbReference type="NCBI Taxonomy" id="1432052"/>
    <lineage>
        <taxon>Bacteria</taxon>
        <taxon>Bacillati</taxon>
        <taxon>Bacillota</taxon>
        <taxon>Clostridia</taxon>
        <taxon>Lachnospirales</taxon>
        <taxon>Lachnospiraceae</taxon>
        <taxon>Eisenbergiella</taxon>
    </lineage>
</organism>
<proteinExistence type="predicted"/>
<evidence type="ECO:0000313" key="2">
    <source>
        <dbReference type="Proteomes" id="UP000094067"/>
    </source>
</evidence>
<evidence type="ECO:0000313" key="1">
    <source>
        <dbReference type="EMBL" id="ODM02370.1"/>
    </source>
</evidence>
<reference evidence="1 2" key="1">
    <citation type="submission" date="2016-07" db="EMBL/GenBank/DDBJ databases">
        <title>Characterization of isolates of Eisenbergiella tayi derived from blood cultures, using whole genome sequencing.</title>
        <authorList>
            <person name="Burdz T."/>
            <person name="Wiebe D."/>
            <person name="Huynh C."/>
            <person name="Bernard K."/>
        </authorList>
    </citation>
    <scope>NUCLEOTIDE SEQUENCE [LARGE SCALE GENOMIC DNA]</scope>
    <source>
        <strain evidence="1 2">NML 110608</strain>
    </source>
</reference>
<dbReference type="EMBL" id="MCGH01000004">
    <property type="protein sequence ID" value="ODM02370.1"/>
    <property type="molecule type" value="Genomic_DNA"/>
</dbReference>
<comment type="caution">
    <text evidence="1">The sequence shown here is derived from an EMBL/GenBank/DDBJ whole genome shotgun (WGS) entry which is preliminary data.</text>
</comment>
<dbReference type="RefSeq" id="WP_069154913.1">
    <property type="nucleotide sequence ID" value="NZ_MCGH01000004.1"/>
</dbReference>
<protein>
    <submittedName>
        <fullName evidence="1">Helix-turn-helix domain protein</fullName>
    </submittedName>
</protein>